<keyword evidence="4" id="KW-0479">Metal-binding</keyword>
<gene>
    <name evidence="8" type="ORF">Q2T42_00425</name>
</gene>
<evidence type="ECO:0000256" key="5">
    <source>
        <dbReference type="ARBA" id="ARBA00022801"/>
    </source>
</evidence>
<reference evidence="8" key="2">
    <citation type="submission" date="2023-07" db="EMBL/GenBank/DDBJ databases">
        <authorList>
            <person name="Bai X.-H."/>
            <person name="Wang H.-H."/>
            <person name="Wang J."/>
            <person name="Ma M.-Y."/>
            <person name="Hu H.-H."/>
            <person name="Song Z.-L."/>
            <person name="Ma H.-G."/>
            <person name="Fan Y."/>
            <person name="Du C.-Y."/>
            <person name="Xu J.-C."/>
        </authorList>
    </citation>
    <scope>NUCLEOTIDE SEQUENCE</scope>
    <source>
        <strain evidence="8">CZ1</strain>
    </source>
</reference>
<dbReference type="PANTHER" id="PTHR33653">
    <property type="entry name" value="RIBONUCLEASE VAPC2"/>
    <property type="match status" value="1"/>
</dbReference>
<reference evidence="8" key="1">
    <citation type="journal article" date="2023" name="Plants (Basel)">
        <title>Genomic Analysis of Leptolyngbya boryana CZ1 Reveals Efficient Carbon Fixation Modules.</title>
        <authorList>
            <person name="Bai X."/>
            <person name="Wang H."/>
            <person name="Cheng W."/>
            <person name="Wang J."/>
            <person name="Ma M."/>
            <person name="Hu H."/>
            <person name="Song Z."/>
            <person name="Ma H."/>
            <person name="Fan Y."/>
            <person name="Du C."/>
            <person name="Xu J."/>
        </authorList>
    </citation>
    <scope>NUCLEOTIDE SEQUENCE</scope>
    <source>
        <strain evidence="8">CZ1</strain>
    </source>
</reference>
<dbReference type="InterPro" id="IPR050556">
    <property type="entry name" value="Type_II_TA_system_RNase"/>
</dbReference>
<proteinExistence type="inferred from homology"/>
<dbReference type="CDD" id="cd09881">
    <property type="entry name" value="PIN_VapC4-5_FitB-like"/>
    <property type="match status" value="1"/>
</dbReference>
<dbReference type="EMBL" id="CP130144">
    <property type="protein sequence ID" value="WNZ46302.1"/>
    <property type="molecule type" value="Genomic_DNA"/>
</dbReference>
<comment type="cofactor">
    <cofactor evidence="1">
        <name>Mg(2+)</name>
        <dbReference type="ChEBI" id="CHEBI:18420"/>
    </cofactor>
</comment>
<evidence type="ECO:0000256" key="2">
    <source>
        <dbReference type="ARBA" id="ARBA00022649"/>
    </source>
</evidence>
<dbReference type="GO" id="GO:0016787">
    <property type="term" value="F:hydrolase activity"/>
    <property type="evidence" value="ECO:0007669"/>
    <property type="project" value="UniProtKB-KW"/>
</dbReference>
<evidence type="ECO:0000256" key="6">
    <source>
        <dbReference type="ARBA" id="ARBA00022842"/>
    </source>
</evidence>
<keyword evidence="3" id="KW-0540">Nuclease</keyword>
<keyword evidence="5" id="KW-0378">Hydrolase</keyword>
<keyword evidence="2" id="KW-1277">Toxin-antitoxin system</keyword>
<evidence type="ECO:0000256" key="3">
    <source>
        <dbReference type="ARBA" id="ARBA00022722"/>
    </source>
</evidence>
<name>A0AA96WVC8_LEPBY</name>
<evidence type="ECO:0000256" key="1">
    <source>
        <dbReference type="ARBA" id="ARBA00001946"/>
    </source>
</evidence>
<dbReference type="SUPFAM" id="SSF88723">
    <property type="entry name" value="PIN domain-like"/>
    <property type="match status" value="1"/>
</dbReference>
<dbReference type="PANTHER" id="PTHR33653:SF1">
    <property type="entry name" value="RIBONUCLEASE VAPC2"/>
    <property type="match status" value="1"/>
</dbReference>
<evidence type="ECO:0000313" key="8">
    <source>
        <dbReference type="EMBL" id="WNZ46302.1"/>
    </source>
</evidence>
<accession>A0AA96WVC8</accession>
<dbReference type="Gene3D" id="3.40.50.1010">
    <property type="entry name" value="5'-nuclease"/>
    <property type="match status" value="1"/>
</dbReference>
<evidence type="ECO:0000256" key="4">
    <source>
        <dbReference type="ARBA" id="ARBA00022723"/>
    </source>
</evidence>
<dbReference type="GO" id="GO:0004518">
    <property type="term" value="F:nuclease activity"/>
    <property type="evidence" value="ECO:0007669"/>
    <property type="project" value="UniProtKB-KW"/>
</dbReference>
<dbReference type="AlphaFoldDB" id="A0AA96WVC8"/>
<comment type="similarity">
    <text evidence="7">Belongs to the PINc/VapC protein family.</text>
</comment>
<dbReference type="GO" id="GO:0046872">
    <property type="term" value="F:metal ion binding"/>
    <property type="evidence" value="ECO:0007669"/>
    <property type="project" value="UniProtKB-KW"/>
</dbReference>
<evidence type="ECO:0000256" key="7">
    <source>
        <dbReference type="ARBA" id="ARBA00038093"/>
    </source>
</evidence>
<dbReference type="RefSeq" id="WP_316427503.1">
    <property type="nucleotide sequence ID" value="NZ_CP130144.1"/>
</dbReference>
<organism evidence="8">
    <name type="scientific">Leptolyngbya boryana CZ1</name>
    <dbReference type="NCBI Taxonomy" id="3060204"/>
    <lineage>
        <taxon>Bacteria</taxon>
        <taxon>Bacillati</taxon>
        <taxon>Cyanobacteriota</taxon>
        <taxon>Cyanophyceae</taxon>
        <taxon>Leptolyngbyales</taxon>
        <taxon>Leptolyngbyaceae</taxon>
        <taxon>Leptolyngbya group</taxon>
        <taxon>Leptolyngbya</taxon>
    </lineage>
</organism>
<protein>
    <submittedName>
        <fullName evidence="8">Type II toxin-antitoxin system VapC family toxin</fullName>
    </submittedName>
</protein>
<dbReference type="InterPro" id="IPR029060">
    <property type="entry name" value="PIN-like_dom_sf"/>
</dbReference>
<sequence length="139" mass="16109">MDTDHLSLWQREHPQVSQQIAKRGMNAIAITIITAEEQLRGRLDVIRRSESGMSRVLAYARFRETLFFLGQIRHLLEFTSEAEDCYSELKRQRVRIGAQDLRIAAIALSIDAVVVTRNRRDFEKIPGLTIEDWTINKVE</sequence>
<keyword evidence="6" id="KW-0460">Magnesium</keyword>